<evidence type="ECO:0000313" key="15">
    <source>
        <dbReference type="Proteomes" id="UP000494249"/>
    </source>
</evidence>
<dbReference type="GO" id="GO:0009029">
    <property type="term" value="F:lipid-A 4'-kinase activity"/>
    <property type="evidence" value="ECO:0007669"/>
    <property type="project" value="UniProtKB-UniRule"/>
</dbReference>
<dbReference type="Pfam" id="PF02606">
    <property type="entry name" value="LpxK"/>
    <property type="match status" value="1"/>
</dbReference>
<dbReference type="PANTHER" id="PTHR42724:SF1">
    <property type="entry name" value="TETRAACYLDISACCHARIDE 4'-KINASE, MITOCHONDRIAL-RELATED"/>
    <property type="match status" value="1"/>
</dbReference>
<evidence type="ECO:0000256" key="12">
    <source>
        <dbReference type="ARBA" id="ARBA00029757"/>
    </source>
</evidence>
<name>A0A6J5AVK7_9BURK</name>
<evidence type="ECO:0000313" key="14">
    <source>
        <dbReference type="EMBL" id="CAB3680497.1"/>
    </source>
</evidence>
<protein>
    <recommendedName>
        <fullName evidence="4 13">Tetraacyldisaccharide 4'-kinase</fullName>
        <ecNumber evidence="3 13">2.7.1.130</ecNumber>
    </recommendedName>
    <alternativeName>
        <fullName evidence="12 13">Lipid A 4'-kinase</fullName>
    </alternativeName>
</protein>
<evidence type="ECO:0000256" key="9">
    <source>
        <dbReference type="ARBA" id="ARBA00022777"/>
    </source>
</evidence>
<evidence type="ECO:0000256" key="7">
    <source>
        <dbReference type="ARBA" id="ARBA00022679"/>
    </source>
</evidence>
<dbReference type="GO" id="GO:0009245">
    <property type="term" value="P:lipid A biosynthetic process"/>
    <property type="evidence" value="ECO:0007669"/>
    <property type="project" value="UniProtKB-UniRule"/>
</dbReference>
<gene>
    <name evidence="13 14" type="primary">lpxK</name>
    <name evidence="14" type="ORF">LMG22037_02432</name>
</gene>
<feature type="binding site" evidence="13">
    <location>
        <begin position="131"/>
        <end position="138"/>
    </location>
    <ligand>
        <name>ATP</name>
        <dbReference type="ChEBI" id="CHEBI:30616"/>
    </ligand>
</feature>
<dbReference type="GO" id="GO:0005524">
    <property type="term" value="F:ATP binding"/>
    <property type="evidence" value="ECO:0007669"/>
    <property type="project" value="UniProtKB-UniRule"/>
</dbReference>
<dbReference type="HAMAP" id="MF_00409">
    <property type="entry name" value="LpxK"/>
    <property type="match status" value="1"/>
</dbReference>
<evidence type="ECO:0000256" key="6">
    <source>
        <dbReference type="ARBA" id="ARBA00022556"/>
    </source>
</evidence>
<dbReference type="Proteomes" id="UP000494249">
    <property type="component" value="Unassembled WGS sequence"/>
</dbReference>
<keyword evidence="9 13" id="KW-0418">Kinase</keyword>
<keyword evidence="5 13" id="KW-0444">Lipid biosynthesis</keyword>
<dbReference type="UniPathway" id="UPA00359">
    <property type="reaction ID" value="UER00482"/>
</dbReference>
<evidence type="ECO:0000256" key="5">
    <source>
        <dbReference type="ARBA" id="ARBA00022516"/>
    </source>
</evidence>
<comment type="similarity">
    <text evidence="13">Belongs to the LpxK family.</text>
</comment>
<evidence type="ECO:0000256" key="13">
    <source>
        <dbReference type="HAMAP-Rule" id="MF_00409"/>
    </source>
</evidence>
<dbReference type="NCBIfam" id="TIGR00682">
    <property type="entry name" value="lpxK"/>
    <property type="match status" value="1"/>
</dbReference>
<accession>A0A6J5AVK7</accession>
<dbReference type="AlphaFoldDB" id="A0A6J5AVK7"/>
<dbReference type="EC" id="2.7.1.130" evidence="3 13"/>
<organism evidence="14 15">
    <name type="scientific">Paraburkholderia phenoliruptrix</name>
    <dbReference type="NCBI Taxonomy" id="252970"/>
    <lineage>
        <taxon>Bacteria</taxon>
        <taxon>Pseudomonadati</taxon>
        <taxon>Pseudomonadota</taxon>
        <taxon>Betaproteobacteria</taxon>
        <taxon>Burkholderiales</taxon>
        <taxon>Burkholderiaceae</taxon>
        <taxon>Paraburkholderia</taxon>
    </lineage>
</organism>
<evidence type="ECO:0000256" key="1">
    <source>
        <dbReference type="ARBA" id="ARBA00002274"/>
    </source>
</evidence>
<dbReference type="InterPro" id="IPR027417">
    <property type="entry name" value="P-loop_NTPase"/>
</dbReference>
<sequence length="404" mass="43498">MGGRLGPATDDVNACRPPCRRFSFCAAIFDRPENRADACPAYRPWRLYAALAPTREQCAACPPGLPMSGIFDRLETRVAREWQHRGPLAWSLTPLACLFGAVAALRRAAFSLGWLKSVRVGVPVVVVGNVTVGGTGKTPTVIALVEALRGAGFNPGVVSRGYGARVKTPTPVTPASAASVGGDEPLLISRRTGAPVWVCPDRVAAAEALCDAHRDVDVIVSDDGLQHYRLARDAELVVFDHRLEGNGFLLPAGPLREPLSRPRDATLINDPYAKTLPAWPNTFALQLAPADAWHLENPALRRPLAQFSGERVLAAAGIGAPERFFATLRAAGLSPQTRALPDHYAFERNPFADAHADAILITEKDAVKLGSWRDARIWVVPVEAALDHRLIALVVEKVRGRSPA</sequence>
<keyword evidence="11 13" id="KW-0443">Lipid metabolism</keyword>
<keyword evidence="10 13" id="KW-0067">ATP-binding</keyword>
<dbReference type="PANTHER" id="PTHR42724">
    <property type="entry name" value="TETRAACYLDISACCHARIDE 4'-KINASE"/>
    <property type="match status" value="1"/>
</dbReference>
<reference evidence="14 15" key="1">
    <citation type="submission" date="2020-04" db="EMBL/GenBank/DDBJ databases">
        <authorList>
            <person name="De Canck E."/>
        </authorList>
    </citation>
    <scope>NUCLEOTIDE SEQUENCE [LARGE SCALE GENOMIC DNA]</scope>
    <source>
        <strain evidence="14 15">LMG 22037</strain>
    </source>
</reference>
<keyword evidence="6 13" id="KW-0441">Lipid A biosynthesis</keyword>
<evidence type="ECO:0000256" key="3">
    <source>
        <dbReference type="ARBA" id="ARBA00012071"/>
    </source>
</evidence>
<comment type="catalytic activity">
    <reaction evidence="13">
        <text>a lipid A disaccharide + ATP = a lipid IVA + ADP + H(+)</text>
        <dbReference type="Rhea" id="RHEA:67840"/>
        <dbReference type="ChEBI" id="CHEBI:15378"/>
        <dbReference type="ChEBI" id="CHEBI:30616"/>
        <dbReference type="ChEBI" id="CHEBI:176343"/>
        <dbReference type="ChEBI" id="CHEBI:176425"/>
        <dbReference type="ChEBI" id="CHEBI:456216"/>
        <dbReference type="EC" id="2.7.1.130"/>
    </reaction>
</comment>
<keyword evidence="7 13" id="KW-0808">Transferase</keyword>
<dbReference type="EMBL" id="CADIKB010000009">
    <property type="protein sequence ID" value="CAB3680497.1"/>
    <property type="molecule type" value="Genomic_DNA"/>
</dbReference>
<evidence type="ECO:0000256" key="2">
    <source>
        <dbReference type="ARBA" id="ARBA00004870"/>
    </source>
</evidence>
<evidence type="ECO:0000256" key="8">
    <source>
        <dbReference type="ARBA" id="ARBA00022741"/>
    </source>
</evidence>
<dbReference type="InterPro" id="IPR003758">
    <property type="entry name" value="LpxK"/>
</dbReference>
<comment type="function">
    <text evidence="1 13">Transfers the gamma-phosphate of ATP to the 4'-position of a tetraacyldisaccharide 1-phosphate intermediate (termed DS-1-P) to form tetraacyldisaccharide 1,4'-bis-phosphate (lipid IVA).</text>
</comment>
<evidence type="ECO:0000256" key="4">
    <source>
        <dbReference type="ARBA" id="ARBA00016436"/>
    </source>
</evidence>
<evidence type="ECO:0000256" key="11">
    <source>
        <dbReference type="ARBA" id="ARBA00023098"/>
    </source>
</evidence>
<dbReference type="GO" id="GO:0005886">
    <property type="term" value="C:plasma membrane"/>
    <property type="evidence" value="ECO:0007669"/>
    <property type="project" value="TreeGrafter"/>
</dbReference>
<dbReference type="GO" id="GO:0009244">
    <property type="term" value="P:lipopolysaccharide core region biosynthetic process"/>
    <property type="evidence" value="ECO:0007669"/>
    <property type="project" value="TreeGrafter"/>
</dbReference>
<comment type="pathway">
    <text evidence="2 13">Glycolipid biosynthesis; lipid IV(A) biosynthesis; lipid IV(A) from (3R)-3-hydroxytetradecanoyl-[acyl-carrier-protein] and UDP-N-acetyl-alpha-D-glucosamine: step 6/6.</text>
</comment>
<dbReference type="SUPFAM" id="SSF52540">
    <property type="entry name" value="P-loop containing nucleoside triphosphate hydrolases"/>
    <property type="match status" value="1"/>
</dbReference>
<proteinExistence type="inferred from homology"/>
<evidence type="ECO:0000256" key="10">
    <source>
        <dbReference type="ARBA" id="ARBA00022840"/>
    </source>
</evidence>
<keyword evidence="8 13" id="KW-0547">Nucleotide-binding</keyword>